<dbReference type="SUPFAM" id="SSF52540">
    <property type="entry name" value="P-loop containing nucleoside triphosphate hydrolases"/>
    <property type="match status" value="2"/>
</dbReference>
<dbReference type="GO" id="GO:0004540">
    <property type="term" value="F:RNA nuclease activity"/>
    <property type="evidence" value="ECO:0007669"/>
    <property type="project" value="InterPro"/>
</dbReference>
<dbReference type="Proteomes" id="UP000014760">
    <property type="component" value="Unassembled WGS sequence"/>
</dbReference>
<dbReference type="InterPro" id="IPR001900">
    <property type="entry name" value="RNase_II/R"/>
</dbReference>
<dbReference type="GO" id="GO:0043139">
    <property type="term" value="F:5'-3' DNA helicase activity"/>
    <property type="evidence" value="ECO:0007669"/>
    <property type="project" value="TreeGrafter"/>
</dbReference>
<evidence type="ECO:0000256" key="1">
    <source>
        <dbReference type="ARBA" id="ARBA00007913"/>
    </source>
</evidence>
<reference evidence="10" key="1">
    <citation type="submission" date="2012-12" db="EMBL/GenBank/DDBJ databases">
        <authorList>
            <person name="Hellsten U."/>
            <person name="Grimwood J."/>
            <person name="Chapman J.A."/>
            <person name="Shapiro H."/>
            <person name="Aerts A."/>
            <person name="Otillar R.P."/>
            <person name="Terry A.Y."/>
            <person name="Boore J.L."/>
            <person name="Simakov O."/>
            <person name="Marletaz F."/>
            <person name="Cho S.-J."/>
            <person name="Edsinger-Gonzales E."/>
            <person name="Havlak P."/>
            <person name="Kuo D.-H."/>
            <person name="Larsson T."/>
            <person name="Lv J."/>
            <person name="Arendt D."/>
            <person name="Savage R."/>
            <person name="Osoegawa K."/>
            <person name="de Jong P."/>
            <person name="Lindberg D.R."/>
            <person name="Seaver E.C."/>
            <person name="Weisblat D.A."/>
            <person name="Putnam N.H."/>
            <person name="Grigoriev I.V."/>
            <person name="Rokhsar D.S."/>
        </authorList>
    </citation>
    <scope>NUCLEOTIDE SEQUENCE</scope>
    <source>
        <strain evidence="10">I ESC-2004</strain>
    </source>
</reference>
<proteinExistence type="inferred from homology"/>
<keyword evidence="6" id="KW-0863">Zinc-finger</keyword>
<dbReference type="Pfam" id="PF00773">
    <property type="entry name" value="RNB"/>
    <property type="match status" value="1"/>
</dbReference>
<evidence type="ECO:0000259" key="7">
    <source>
        <dbReference type="PROSITE" id="PS50103"/>
    </source>
</evidence>
<dbReference type="SUPFAM" id="SSF50249">
    <property type="entry name" value="Nucleic acid-binding proteins"/>
    <property type="match status" value="1"/>
</dbReference>
<keyword evidence="6" id="KW-0479">Metal-binding</keyword>
<protein>
    <recommendedName>
        <fullName evidence="7">C3H1-type domain-containing protein</fullName>
    </recommendedName>
</protein>
<dbReference type="InterPro" id="IPR027417">
    <property type="entry name" value="P-loop_NTPase"/>
</dbReference>
<dbReference type="CDD" id="cd18808">
    <property type="entry name" value="SF1_C_Upf1"/>
    <property type="match status" value="2"/>
</dbReference>
<keyword evidence="3" id="KW-0378">Hydrolase</keyword>
<dbReference type="FunFam" id="3.40.50.300:FF:000419">
    <property type="entry name" value="Probable helicase with zinc finger domain"/>
    <property type="match status" value="1"/>
</dbReference>
<dbReference type="PANTHER" id="PTHR43788:SF16">
    <property type="entry name" value="HELICASE WITH ZINC FINGER 2"/>
    <property type="match status" value="1"/>
</dbReference>
<dbReference type="InterPro" id="IPR041677">
    <property type="entry name" value="DNA2/NAM7_AAA_11"/>
</dbReference>
<feature type="zinc finger region" description="C3H1-type" evidence="6">
    <location>
        <begin position="640"/>
        <end position="668"/>
    </location>
</feature>
<keyword evidence="6" id="KW-0862">Zinc</keyword>
<reference evidence="8 10" key="2">
    <citation type="journal article" date="2013" name="Nature">
        <title>Insights into bilaterian evolution from three spiralian genomes.</title>
        <authorList>
            <person name="Simakov O."/>
            <person name="Marletaz F."/>
            <person name="Cho S.J."/>
            <person name="Edsinger-Gonzales E."/>
            <person name="Havlak P."/>
            <person name="Hellsten U."/>
            <person name="Kuo D.H."/>
            <person name="Larsson T."/>
            <person name="Lv J."/>
            <person name="Arendt D."/>
            <person name="Savage R."/>
            <person name="Osoegawa K."/>
            <person name="de Jong P."/>
            <person name="Grimwood J."/>
            <person name="Chapman J.A."/>
            <person name="Shapiro H."/>
            <person name="Aerts A."/>
            <person name="Otillar R.P."/>
            <person name="Terry A.Y."/>
            <person name="Boore J.L."/>
            <person name="Grigoriev I.V."/>
            <person name="Lindberg D.R."/>
            <person name="Seaver E.C."/>
            <person name="Weisblat D.A."/>
            <person name="Putnam N.H."/>
            <person name="Rokhsar D.S."/>
        </authorList>
    </citation>
    <scope>NUCLEOTIDE SEQUENCE</scope>
    <source>
        <strain evidence="8 10">I ESC-2004</strain>
    </source>
</reference>
<evidence type="ECO:0000313" key="8">
    <source>
        <dbReference type="EMBL" id="ELT97512.1"/>
    </source>
</evidence>
<gene>
    <name evidence="8" type="ORF">CAPTEDRAFT_227646</name>
</gene>
<evidence type="ECO:0000256" key="5">
    <source>
        <dbReference type="ARBA" id="ARBA00022840"/>
    </source>
</evidence>
<dbReference type="GO" id="GO:0016787">
    <property type="term" value="F:hydrolase activity"/>
    <property type="evidence" value="ECO:0007669"/>
    <property type="project" value="UniProtKB-KW"/>
</dbReference>
<dbReference type="EMBL" id="KB308552">
    <property type="protein sequence ID" value="ELT97512.1"/>
    <property type="molecule type" value="Genomic_DNA"/>
</dbReference>
<dbReference type="Pfam" id="PF13086">
    <property type="entry name" value="AAA_11"/>
    <property type="match status" value="2"/>
</dbReference>
<dbReference type="GO" id="GO:0003723">
    <property type="term" value="F:RNA binding"/>
    <property type="evidence" value="ECO:0007669"/>
    <property type="project" value="InterPro"/>
</dbReference>
<dbReference type="InterPro" id="IPR012340">
    <property type="entry name" value="NA-bd_OB-fold"/>
</dbReference>
<keyword evidence="5" id="KW-0067">ATP-binding</keyword>
<dbReference type="Pfam" id="PF13087">
    <property type="entry name" value="AAA_12"/>
    <property type="match status" value="2"/>
</dbReference>
<feature type="domain" description="C3H1-type" evidence="7">
    <location>
        <begin position="640"/>
        <end position="668"/>
    </location>
</feature>
<dbReference type="GO" id="GO:0008270">
    <property type="term" value="F:zinc ion binding"/>
    <property type="evidence" value="ECO:0007669"/>
    <property type="project" value="UniProtKB-KW"/>
</dbReference>
<dbReference type="OrthoDB" id="2285229at2759"/>
<dbReference type="InterPro" id="IPR041679">
    <property type="entry name" value="DNA2/NAM7-like_C"/>
</dbReference>
<evidence type="ECO:0000313" key="9">
    <source>
        <dbReference type="EnsemblMetazoa" id="CapteP227646"/>
    </source>
</evidence>
<evidence type="ECO:0000256" key="3">
    <source>
        <dbReference type="ARBA" id="ARBA00022801"/>
    </source>
</evidence>
<dbReference type="Gene3D" id="3.40.50.300">
    <property type="entry name" value="P-loop containing nucleotide triphosphate hydrolases"/>
    <property type="match status" value="4"/>
</dbReference>
<evidence type="ECO:0000256" key="6">
    <source>
        <dbReference type="PROSITE-ProRule" id="PRU00723"/>
    </source>
</evidence>
<dbReference type="InterPro" id="IPR047187">
    <property type="entry name" value="SF1_C_Upf1"/>
</dbReference>
<dbReference type="STRING" id="283909.R7TV95"/>
<dbReference type="SMART" id="SM00955">
    <property type="entry name" value="RNB"/>
    <property type="match status" value="1"/>
</dbReference>
<keyword evidence="2" id="KW-0547">Nucleotide-binding</keyword>
<name>R7TV95_CAPTE</name>
<keyword evidence="10" id="KW-1185">Reference proteome</keyword>
<dbReference type="EnsemblMetazoa" id="CapteT227646">
    <property type="protein sequence ID" value="CapteP227646"/>
    <property type="gene ID" value="CapteG227646"/>
</dbReference>
<feature type="domain" description="C3H1-type" evidence="7">
    <location>
        <begin position="225"/>
        <end position="252"/>
    </location>
</feature>
<evidence type="ECO:0000313" key="10">
    <source>
        <dbReference type="Proteomes" id="UP000014760"/>
    </source>
</evidence>
<comment type="similarity">
    <text evidence="1">Belongs to the DNA2/NAM7 helicase family.</text>
</comment>
<organism evidence="8">
    <name type="scientific">Capitella teleta</name>
    <name type="common">Polychaete worm</name>
    <dbReference type="NCBI Taxonomy" id="283909"/>
    <lineage>
        <taxon>Eukaryota</taxon>
        <taxon>Metazoa</taxon>
        <taxon>Spiralia</taxon>
        <taxon>Lophotrochozoa</taxon>
        <taxon>Annelida</taxon>
        <taxon>Polychaeta</taxon>
        <taxon>Sedentaria</taxon>
        <taxon>Scolecida</taxon>
        <taxon>Capitellidae</taxon>
        <taxon>Capitella</taxon>
    </lineage>
</organism>
<dbReference type="PROSITE" id="PS50103">
    <property type="entry name" value="ZF_C3H1"/>
    <property type="match status" value="2"/>
</dbReference>
<dbReference type="InterPro" id="IPR050534">
    <property type="entry name" value="Coronavir_polyprotein_1ab"/>
</dbReference>
<dbReference type="OMA" id="ATLQYCC"/>
<dbReference type="InterPro" id="IPR000571">
    <property type="entry name" value="Znf_CCCH"/>
</dbReference>
<keyword evidence="4" id="KW-0347">Helicase</keyword>
<feature type="zinc finger region" description="C3H1-type" evidence="6">
    <location>
        <begin position="225"/>
        <end position="252"/>
    </location>
</feature>
<dbReference type="HOGENOM" id="CLU_000407_0_0_1"/>
<reference evidence="9" key="3">
    <citation type="submission" date="2015-06" db="UniProtKB">
        <authorList>
            <consortium name="EnsemblMetazoa"/>
        </authorList>
    </citation>
    <scope>IDENTIFICATION</scope>
</reference>
<dbReference type="EMBL" id="AMQN01010881">
    <property type="status" value="NOT_ANNOTATED_CDS"/>
    <property type="molecule type" value="Genomic_DNA"/>
</dbReference>
<evidence type="ECO:0000256" key="4">
    <source>
        <dbReference type="ARBA" id="ARBA00022806"/>
    </source>
</evidence>
<sequence length="3135" mass="350465">MSHLFQNRLENVESDFSEGIKKKNLKAHLLYAEILKDQGDYEKSLKIARKGRKIAESKLKEKEKTEFDSIIAELLVLNFNNSTKSSETPAMAEPNADELYEQIPFTATSQIALNNTFSALGSGGVQQTPQRPSVVPAAPKPVKPVVKETFEPMQSSDLSYPFSSKLDFCLVCNQCFSQVTPGERGIKQSPRRKHPCPKDILIVRERKGGGKWCQIRPRDRQREFWGPFRLCRHYMDGQPCKALSCSFAHSELEAELWQMDREEQLDIIEFIQEQRQLRNTGQTFVPVQQPQKAVPVTPTPKVLSTQALEAAAPFAFPMRKTHEFRITCGGCIAPTLDGKAFAMRPLPEHKCRQDVLLVRPKGASAWHRVRSRQKHRPFKGKYRMCFRMGCTGSDACQYAHNDEERFLWTQEKDGEFNVDEFLISNRASPSERVVTIQDVLQRHPGPFNFHCKACFYGSPSRISWQSNQHCTSGHSWAQNKLLFHHHSQGSTKLFIPIQARPFVHAGAFFLFCHRQRYCRSEGCKFAHSPVERDVWRMERDGQGSREHLVLLSNPQAPQAPQQRAAPTPVQPAQNSKGSGCPFSIHEICQLCWSNGTMSFRNGSKDACTSKHAHKWFTNITYLLVPANKVIKPLPQRLPTNNHFMMCHHLKRGYSCQMGCKCQFAHSEEEINVWKWMVNNQVMTLGGLVAASQKNIKVVRPKVTPPAPEVKPVPTPVIDLPASVIYCQYCCIELSTSADWEDHCASEEHIASIHSDDDHQWNYRPPPWVDSELELCMDHENGEMCPHSGKPDMSNLCEKAHSEEELEEWKERLEWRRMKETLAQTEGAGCYADMLSSEYSQADQGSKVIVDDVPDVHITCSTPLKSMLNEKHTQQSWVFKVTSKGGKKLHKIALLQNKDRLHFWLKTDKELISHHTMNGEDFLERSDSSVHQYRVKVCFNGGLFGSFSQWVTFDFGGRPVAVRKLNMDLVTEEVKERVQALRKNLNMDRWTTDNSTIRLYGSQNNADDQKLLTKYKAPNDVAEVVTQDSVGTAINQHNYVHKMHSLLRLEEFTRARLIASYNLQTRLELINTIFEGSMVSALPGHLFAKVPLTTHLSADSNAGQLILDSVQSALLKPSSIRSDVVYEAMVLNQQNFNLEGKGRDYIYLSLSACCVKELSLENGDHLDVDIQFQMDRLPFASMHETLDALHSTDILFPNVAAAPLVPKPKSHLRLGVHLNKEQSNILNHIIRKVSFFPMSVCGPFGTGKTESLAQSAMALIEEQPQSRVLICTHSNSSADLYILRHLSKKSSIKLCRIVYTGRWVRTVPPIVRNYCFESPERDRFVEPSRAEVEQCQIVVTTLSTASSVVKLGLRGHFTHILIDEAAQALECEAIKPLVLANARTCIVLAGDPMQMQPKVYSAEAQRQNFQASLLERLYRLYGDMEKHCRDSVPPSLLLRENYRTDSRLLRFISEVFYGHAEMLIARSELEVAQTVPPMAFYVSKGEETIDAEGTSFYNEAEIQEMVDQVAALYKYWPHEWGERRAELIGVLSPYQAQVQRIRFALRRHRELKAVNVERVDNVQGKEFRAVFISTVRSSNLSLPSVEQDVSECSGHAGQLGFLSDSRLLNTAITRTKSFVGVVGNPVVLCGVGSCKTLWRSFLKTCRQLHSIFPDTVTMEQIRESVKEMAAKAPNRGLLSIKPRPAQEPIEPPVRVFDESGSLEELGCLEQLPSVEDVLLQLTKESARSNVKEQVSISHMDISLQAGHAVISFSEEPKMNAIPAQISETWLQEQFQIDPLHFVRCLVLQGLNQAQVLHPDNPTHHIRLSVPQHIPVLSGDEVAVQLTGQGVGKVVSLIHRPFEPEGQLLVCCQSDQAGSLRPLNSDLPIIHAVVPSIRVEKVEKGVLPVYAYTASGQLMFDHYEPSSGLNQLWVVHCLGWRQGLSLGLVLGALPQAIDIERCMLTLHLDHRMPNDFMPSTLQQMTSALSMQSASSEAFDYRSTLTFTIQDPSDRALDCAISFTDIKDTGCFLLGLHVADVAQMVPKGSALDLEAELRGALIPCPLSTNCLMLPDEISHDQCCFVSGKDRRALTIFITIDGNAKVRKVVPKRTLVRSNHSLNPEEVQKIINATVSDRTELRRSLVLLSKTTEMWRYRRLGNDAHSSENTPGNRMIREVQITAGMLIGRSLLQKKPQSTPILIQALPNYAALDSWKEQHAVAASNAVHLSRAFHKLELCECTGPCAKIQAASILDPKAQVHIPKSREHQLLKDPQSEILSQPSVQPQVLLAERALVSLQQPEQYVCSADVPPRELHHFNLNASPLVSFFCPLHSHIDLVTQRILVAYIDDAEEAYSTKEVRALCARANAVSRRERSHRLACGRVQVCRALMQNPTSVEAVVQEVNGSSVRLVCGQPITEQLSLLAIGAQTAKEIDIAFRQVQLTFELRIVDLKQIQGRIDLPIELSSDWNLLSISKTEWQHLLWTAVRGHRPEIERVAVHSNPAPTLLGTVTCNLKLQAGSVLSLQLTSGLHNGTLAPTVQLVHLTPSLSMCAEHRLHAVDCFVGSGKIDALGANYADVAAYQEAWHPVLAVEAAGLSQASTEGVIIQNVKLDWDKQKATFQLPESLCKDFSISYGFACVRYQGIRSSQETTYTWVGHCLVTQVASLGQGFHQVHLEMKQSNSALPSVADLPMATVEWIPKHWHIQSAELTLDQLPEASALVKNIVLGKPPGGLDSGYKKRVMNTINKPLASLPSLVEAQAEVLSACLQQPFSCVQGSASAGKTLLSLHLALRFVLANRSQAGNAAVLVCVSDEEAVAKTSNLLMRHELTPRVAQLTRSGVEFNARRKIERESNEKAEIFVGTPFSSPSLRQCDVNVTQVIIDDSHLGSELASLSALVFTVCRHVILFGDVLALKPFSCLSDQPSLFMRYKALHMQLQCPPMAMHRGISRFATELFDLQPMLNPVEEKPGLKIWPGGRHKPCAFLDVAHAEKDVLVAGGSLESLENTKEASIAGRVVRQLMFRFKVAAADLAVLSPYEGQVQALRKALAKQNEVHVCSVSEAAGKSWDMVIVSLVRSSPEFMGSSTSFLVSADCQRERVGRIAEPHVMYTALTRARKGLILIGDRCTLARSPTWCALIQQFDHLKQIIPADDFLATSKP</sequence>
<dbReference type="GO" id="GO:0005524">
    <property type="term" value="F:ATP binding"/>
    <property type="evidence" value="ECO:0007669"/>
    <property type="project" value="UniProtKB-KW"/>
</dbReference>
<accession>R7TV95</accession>
<dbReference type="PANTHER" id="PTHR43788">
    <property type="entry name" value="DNA2/NAM7 HELICASE FAMILY MEMBER"/>
    <property type="match status" value="1"/>
</dbReference>
<evidence type="ECO:0000256" key="2">
    <source>
        <dbReference type="ARBA" id="ARBA00022741"/>
    </source>
</evidence>